<gene>
    <name evidence="1" type="ORF">BCV71DRAFT_283062</name>
</gene>
<evidence type="ECO:0000313" key="1">
    <source>
        <dbReference type="EMBL" id="ORE19629.1"/>
    </source>
</evidence>
<proteinExistence type="predicted"/>
<sequence length="125" mass="14586">MQDLQAEITGIEKQLEDALKNENSRDFSKEINSLKLKWRNSSLEERSCLYNGIEQLKDERNRSFSLVQTTRDDLKLKRQMLHFKRIAMKQQSIIAHKAAITSENINDQLYVIQKHGHGIAKVEDC</sequence>
<dbReference type="EMBL" id="KV921307">
    <property type="protein sequence ID" value="ORE19629.1"/>
    <property type="molecule type" value="Genomic_DNA"/>
</dbReference>
<name>A0A1X0S618_RHIZD</name>
<dbReference type="AlphaFoldDB" id="A0A1X0S618"/>
<dbReference type="VEuPathDB" id="FungiDB:BCV72DRAFT_231266"/>
<accession>A0A1X0S618</accession>
<organism evidence="1 2">
    <name type="scientific">Rhizopus microsporus</name>
    <dbReference type="NCBI Taxonomy" id="58291"/>
    <lineage>
        <taxon>Eukaryota</taxon>
        <taxon>Fungi</taxon>
        <taxon>Fungi incertae sedis</taxon>
        <taxon>Mucoromycota</taxon>
        <taxon>Mucoromycotina</taxon>
        <taxon>Mucoromycetes</taxon>
        <taxon>Mucorales</taxon>
        <taxon>Mucorineae</taxon>
        <taxon>Rhizopodaceae</taxon>
        <taxon>Rhizopus</taxon>
    </lineage>
</organism>
<reference evidence="1 2" key="1">
    <citation type="journal article" date="2016" name="Proc. Natl. Acad. Sci. U.S.A.">
        <title>Lipid metabolic changes in an early divergent fungus govern the establishment of a mutualistic symbiosis with endobacteria.</title>
        <authorList>
            <person name="Lastovetsky O.A."/>
            <person name="Gaspar M.L."/>
            <person name="Mondo S.J."/>
            <person name="LaButti K.M."/>
            <person name="Sandor L."/>
            <person name="Grigoriev I.V."/>
            <person name="Henry S.A."/>
            <person name="Pawlowska T.E."/>
        </authorList>
    </citation>
    <scope>NUCLEOTIDE SEQUENCE [LARGE SCALE GENOMIC DNA]</scope>
    <source>
        <strain evidence="1 2">ATCC 11559</strain>
    </source>
</reference>
<evidence type="ECO:0000313" key="2">
    <source>
        <dbReference type="Proteomes" id="UP000242381"/>
    </source>
</evidence>
<dbReference type="Proteomes" id="UP000242381">
    <property type="component" value="Unassembled WGS sequence"/>
</dbReference>
<protein>
    <submittedName>
        <fullName evidence="1">Uncharacterized protein</fullName>
    </submittedName>
</protein>